<keyword evidence="3" id="KW-1185">Reference proteome</keyword>
<feature type="compositionally biased region" description="Polar residues" evidence="1">
    <location>
        <begin position="594"/>
        <end position="613"/>
    </location>
</feature>
<name>A0A5J4YRE0_PORPP</name>
<reference evidence="3" key="1">
    <citation type="journal article" date="2019" name="Nat. Commun.">
        <title>Expansion of phycobilisome linker gene families in mesophilic red algae.</title>
        <authorList>
            <person name="Lee J."/>
            <person name="Kim D."/>
            <person name="Bhattacharya D."/>
            <person name="Yoon H.S."/>
        </authorList>
    </citation>
    <scope>NUCLEOTIDE SEQUENCE [LARGE SCALE GENOMIC DNA]</scope>
    <source>
        <strain evidence="3">CCMP 1328</strain>
    </source>
</reference>
<evidence type="ECO:0000313" key="2">
    <source>
        <dbReference type="EMBL" id="KAA8494049.1"/>
    </source>
</evidence>
<protein>
    <recommendedName>
        <fullName evidence="4">DUF218 domain-containing protein</fullName>
    </recommendedName>
</protein>
<dbReference type="AlphaFoldDB" id="A0A5J4YRE0"/>
<evidence type="ECO:0008006" key="4">
    <source>
        <dbReference type="Google" id="ProtNLM"/>
    </source>
</evidence>
<evidence type="ECO:0000313" key="3">
    <source>
        <dbReference type="Proteomes" id="UP000324585"/>
    </source>
</evidence>
<dbReference type="EMBL" id="VRMN01000005">
    <property type="protein sequence ID" value="KAA8494049.1"/>
    <property type="molecule type" value="Genomic_DNA"/>
</dbReference>
<accession>A0A5J4YRE0</accession>
<feature type="compositionally biased region" description="Acidic residues" evidence="1">
    <location>
        <begin position="667"/>
        <end position="677"/>
    </location>
</feature>
<feature type="compositionally biased region" description="Low complexity" evidence="1">
    <location>
        <begin position="114"/>
        <end position="132"/>
    </location>
</feature>
<feature type="compositionally biased region" description="Polar residues" evidence="1">
    <location>
        <begin position="87"/>
        <end position="105"/>
    </location>
</feature>
<proteinExistence type="predicted"/>
<feature type="compositionally biased region" description="Basic residues" evidence="1">
    <location>
        <begin position="649"/>
        <end position="663"/>
    </location>
</feature>
<feature type="region of interest" description="Disordered" evidence="1">
    <location>
        <begin position="167"/>
        <end position="186"/>
    </location>
</feature>
<feature type="region of interest" description="Disordered" evidence="1">
    <location>
        <begin position="594"/>
        <end position="677"/>
    </location>
</feature>
<comment type="caution">
    <text evidence="2">The sequence shown here is derived from an EMBL/GenBank/DDBJ whole genome shotgun (WGS) entry which is preliminary data.</text>
</comment>
<dbReference type="OrthoDB" id="43011at2759"/>
<gene>
    <name evidence="2" type="ORF">FVE85_4024</name>
</gene>
<dbReference type="Proteomes" id="UP000324585">
    <property type="component" value="Unassembled WGS sequence"/>
</dbReference>
<evidence type="ECO:0000256" key="1">
    <source>
        <dbReference type="SAM" id="MobiDB-lite"/>
    </source>
</evidence>
<organism evidence="2 3">
    <name type="scientific">Porphyridium purpureum</name>
    <name type="common">Red alga</name>
    <name type="synonym">Porphyridium cruentum</name>
    <dbReference type="NCBI Taxonomy" id="35688"/>
    <lineage>
        <taxon>Eukaryota</taxon>
        <taxon>Rhodophyta</taxon>
        <taxon>Bangiophyceae</taxon>
        <taxon>Porphyridiales</taxon>
        <taxon>Porphyridiaceae</taxon>
        <taxon>Porphyridium</taxon>
    </lineage>
</organism>
<sequence length="677" mass="74409">MTAGETSARSGCCACPAALGWVGVQLGACATRADGFPARLRQRRWQTCGANCSVAQRRGKLCASSAPGSGEQPVQSASARRKRRVTTIRSEQVKCNQSKRGSNSAHAGEKDEPSSSVGTSSVSSAAKTTNKASESRERDQEKSSPPPLHAPVVKSLSELTEQISQLLSIRRSSESEQVEDRYHMDRSQDGSTTLIAVVFGKELMRDQLTVELSKRVITLVRLLRTGALRPDVICFTGARADGTVVSPASAAYTFFRQVCEELNIDLSDVSFVLEEKSPRLSKLPLHKVFLQVEKMFGRRSAEKCHFTLISSDYHLFHLQEVHRHTPRQSMLSALHQHGATWNFIFTLYPFCVSSQPDVSFRGRIMVLLNEISIVKVDVIGALEDGSFLARENLARLNHVMLKLSDMHRVAQGELNSKLRAQPIRSEFLLPLDGHFQCDPRDYCAVLEDAIYAVREAQRLLCPNNDMILTSNVGNLTKTKRLLAYSLQILREKVDPDRPLIIARDWNDILDDARSALPGSTPTGAPAAIQTLVDDVIHSDNSDIVNHSDGVSIHDTTTFGRIRDVGSTSISPRTTNETASATVDTIVEVQNSAFSSDGENNTQTVHTARLGQSTQRRERVKRTDTAASAPSRDMEPSEVQAAVSAAVKAASKKTRVRAARVRRRKESDDQDADAASEH</sequence>
<feature type="region of interest" description="Disordered" evidence="1">
    <location>
        <begin position="62"/>
        <end position="152"/>
    </location>
</feature>
<feature type="compositionally biased region" description="Basic and acidic residues" evidence="1">
    <location>
        <begin position="171"/>
        <end position="186"/>
    </location>
</feature>
<feature type="compositionally biased region" description="Basic and acidic residues" evidence="1">
    <location>
        <begin position="133"/>
        <end position="142"/>
    </location>
</feature>
<feature type="compositionally biased region" description="Basic and acidic residues" evidence="1">
    <location>
        <begin position="614"/>
        <end position="623"/>
    </location>
</feature>